<comment type="caution">
    <text evidence="2">The sequence shown here is derived from an EMBL/GenBank/DDBJ whole genome shotgun (WGS) entry which is preliminary data.</text>
</comment>
<feature type="compositionally biased region" description="Basic and acidic residues" evidence="1">
    <location>
        <begin position="65"/>
        <end position="83"/>
    </location>
</feature>
<dbReference type="Proteomes" id="UP000553343">
    <property type="component" value="Unassembled WGS sequence"/>
</dbReference>
<feature type="compositionally biased region" description="Polar residues" evidence="1">
    <location>
        <begin position="21"/>
        <end position="30"/>
    </location>
</feature>
<name>A0A850T5F6_9BACT</name>
<dbReference type="AlphaFoldDB" id="A0A850T5F6"/>
<evidence type="ECO:0000313" key="3">
    <source>
        <dbReference type="Proteomes" id="UP000553343"/>
    </source>
</evidence>
<organism evidence="2 3">
    <name type="scientific">Desulfobacter latus</name>
    <dbReference type="NCBI Taxonomy" id="2292"/>
    <lineage>
        <taxon>Bacteria</taxon>
        <taxon>Pseudomonadati</taxon>
        <taxon>Thermodesulfobacteriota</taxon>
        <taxon>Desulfobacteria</taxon>
        <taxon>Desulfobacterales</taxon>
        <taxon>Desulfobacteraceae</taxon>
        <taxon>Desulfobacter</taxon>
    </lineage>
</organism>
<protein>
    <submittedName>
        <fullName evidence="2">SprA-related family protein</fullName>
    </submittedName>
</protein>
<feature type="region of interest" description="Disordered" evidence="1">
    <location>
        <begin position="21"/>
        <end position="83"/>
    </location>
</feature>
<proteinExistence type="predicted"/>
<accession>A0A850T5F6</accession>
<dbReference type="InterPro" id="IPR021973">
    <property type="entry name" value="SprA-related"/>
</dbReference>
<dbReference type="RefSeq" id="WP_178365591.1">
    <property type="nucleotide sequence ID" value="NZ_JACADJ010000008.1"/>
</dbReference>
<keyword evidence="3" id="KW-1185">Reference proteome</keyword>
<reference evidence="2 3" key="1">
    <citation type="submission" date="2020-06" db="EMBL/GenBank/DDBJ databases">
        <title>High-quality draft genome of sulfate reducer Desulfobacter latus type strain AcrS2 isolated from marine sediment.</title>
        <authorList>
            <person name="Hoppe M."/>
            <person name="Larsen C.K."/>
            <person name="Marshall I.P.G."/>
            <person name="Schramm A."/>
            <person name="Marietou A.G."/>
        </authorList>
    </citation>
    <scope>NUCLEOTIDE SEQUENCE [LARGE SCALE GENOMIC DNA]</scope>
    <source>
        <strain evidence="2 3">AcRS2</strain>
    </source>
</reference>
<dbReference type="EMBL" id="JACADJ010000008">
    <property type="protein sequence ID" value="NWH04135.1"/>
    <property type="molecule type" value="Genomic_DNA"/>
</dbReference>
<sequence length="234" mass="25109">MDIQAPRINSYYTYQSALEQGSDLISSSPGAESRTQDTQAGKALSDSEEQVDSVSLTQEDEAAGQEDKPSESDAESRLTQDEKRLVEELQKVDAEVRAHEMAHIAAGGQYITSGATFSYQQGPDGKKYAVGGEVGIDTSPEPGDPEATLQKMQRVRAAALAPAQPSSQDLKVASKAASMTAKAMAEITQLKADEQAKQMETAVSAYTQQHVSDAYTKTESITSQETQNSFHLAI</sequence>
<dbReference type="Pfam" id="PF12118">
    <property type="entry name" value="SprA-related"/>
    <property type="match status" value="1"/>
</dbReference>
<evidence type="ECO:0000256" key="1">
    <source>
        <dbReference type="SAM" id="MobiDB-lite"/>
    </source>
</evidence>
<gene>
    <name evidence="2" type="ORF">HXW94_03875</name>
</gene>
<evidence type="ECO:0000313" key="2">
    <source>
        <dbReference type="EMBL" id="NWH04135.1"/>
    </source>
</evidence>